<reference evidence="2 3" key="1">
    <citation type="submission" date="2020-08" db="EMBL/GenBank/DDBJ databases">
        <title>Genomic Encyclopedia of Type Strains, Phase IV (KMG-IV): sequencing the most valuable type-strain genomes for metagenomic binning, comparative biology and taxonomic classification.</title>
        <authorList>
            <person name="Goeker M."/>
        </authorList>
    </citation>
    <scope>NUCLEOTIDE SEQUENCE [LARGE SCALE GENOMIC DNA]</scope>
    <source>
        <strain evidence="2 3">DSM 26385</strain>
    </source>
</reference>
<dbReference type="Proteomes" id="UP000584824">
    <property type="component" value="Unassembled WGS sequence"/>
</dbReference>
<keyword evidence="3" id="KW-1185">Reference proteome</keyword>
<evidence type="ECO:0000313" key="2">
    <source>
        <dbReference type="EMBL" id="MBB4103074.1"/>
    </source>
</evidence>
<dbReference type="RefSeq" id="WP_183791254.1">
    <property type="nucleotide sequence ID" value="NZ_JACIDU010000005.1"/>
</dbReference>
<protein>
    <submittedName>
        <fullName evidence="2">Uncharacterized protein</fullName>
    </submittedName>
</protein>
<keyword evidence="1" id="KW-0472">Membrane</keyword>
<organism evidence="2 3">
    <name type="scientific">Allorhizobium borbori</name>
    <dbReference type="NCBI Taxonomy" id="485907"/>
    <lineage>
        <taxon>Bacteria</taxon>
        <taxon>Pseudomonadati</taxon>
        <taxon>Pseudomonadota</taxon>
        <taxon>Alphaproteobacteria</taxon>
        <taxon>Hyphomicrobiales</taxon>
        <taxon>Rhizobiaceae</taxon>
        <taxon>Rhizobium/Agrobacterium group</taxon>
        <taxon>Allorhizobium</taxon>
    </lineage>
</organism>
<feature type="transmembrane region" description="Helical" evidence="1">
    <location>
        <begin position="12"/>
        <end position="34"/>
    </location>
</feature>
<dbReference type="EMBL" id="JACIDU010000005">
    <property type="protein sequence ID" value="MBB4103074.1"/>
    <property type="molecule type" value="Genomic_DNA"/>
</dbReference>
<comment type="caution">
    <text evidence="2">The sequence shown here is derived from an EMBL/GenBank/DDBJ whole genome shotgun (WGS) entry which is preliminary data.</text>
</comment>
<feature type="transmembrane region" description="Helical" evidence="1">
    <location>
        <begin position="40"/>
        <end position="63"/>
    </location>
</feature>
<sequence length="68" mass="7514">MFSFFKKILAFGFFSFSGGSFVWLIFVGLCWVVGHSDLEALTMPVATLVLGIAIGAEGVFSFFPSRRR</sequence>
<accession>A0A7W6P1R3</accession>
<dbReference type="AlphaFoldDB" id="A0A7W6P1R3"/>
<keyword evidence="1" id="KW-0812">Transmembrane</keyword>
<name>A0A7W6P1R3_9HYPH</name>
<proteinExistence type="predicted"/>
<gene>
    <name evidence="2" type="ORF">GGQ66_001629</name>
</gene>
<evidence type="ECO:0000313" key="3">
    <source>
        <dbReference type="Proteomes" id="UP000584824"/>
    </source>
</evidence>
<evidence type="ECO:0000256" key="1">
    <source>
        <dbReference type="SAM" id="Phobius"/>
    </source>
</evidence>
<keyword evidence="1" id="KW-1133">Transmembrane helix</keyword>